<comment type="caution">
    <text evidence="1">The sequence shown here is derived from an EMBL/GenBank/DDBJ whole genome shotgun (WGS) entry which is preliminary data.</text>
</comment>
<reference evidence="1 2" key="1">
    <citation type="submission" date="2020-09" db="EMBL/GenBank/DDBJ databases">
        <title>De no assembly of potato wild relative species, Solanum commersonii.</title>
        <authorList>
            <person name="Cho K."/>
        </authorList>
    </citation>
    <scope>NUCLEOTIDE SEQUENCE [LARGE SCALE GENOMIC DNA]</scope>
    <source>
        <strain evidence="1">LZ3.2</strain>
        <tissue evidence="1">Leaf</tissue>
    </source>
</reference>
<keyword evidence="2" id="KW-1185">Reference proteome</keyword>
<dbReference type="AlphaFoldDB" id="A0A9J5YIL3"/>
<proteinExistence type="predicted"/>
<dbReference type="Proteomes" id="UP000824120">
    <property type="component" value="Chromosome 6"/>
</dbReference>
<name>A0A9J5YIL3_SOLCO</name>
<evidence type="ECO:0000313" key="2">
    <source>
        <dbReference type="Proteomes" id="UP000824120"/>
    </source>
</evidence>
<sequence>MKALAVDPVDRDSQNGLFSRSNNLRSSLFFHIFTWASVKILVMEPVDHHGQNDPFSRTNEPYSR</sequence>
<dbReference type="EMBL" id="JACXVP010000006">
    <property type="protein sequence ID" value="KAG5600579.1"/>
    <property type="molecule type" value="Genomic_DNA"/>
</dbReference>
<evidence type="ECO:0000313" key="1">
    <source>
        <dbReference type="EMBL" id="KAG5600579.1"/>
    </source>
</evidence>
<protein>
    <submittedName>
        <fullName evidence="1">Uncharacterized protein</fullName>
    </submittedName>
</protein>
<accession>A0A9J5YIL3</accession>
<gene>
    <name evidence="1" type="ORF">H5410_031949</name>
</gene>
<organism evidence="1 2">
    <name type="scientific">Solanum commersonii</name>
    <name type="common">Commerson's wild potato</name>
    <name type="synonym">Commerson's nightshade</name>
    <dbReference type="NCBI Taxonomy" id="4109"/>
    <lineage>
        <taxon>Eukaryota</taxon>
        <taxon>Viridiplantae</taxon>
        <taxon>Streptophyta</taxon>
        <taxon>Embryophyta</taxon>
        <taxon>Tracheophyta</taxon>
        <taxon>Spermatophyta</taxon>
        <taxon>Magnoliopsida</taxon>
        <taxon>eudicotyledons</taxon>
        <taxon>Gunneridae</taxon>
        <taxon>Pentapetalae</taxon>
        <taxon>asterids</taxon>
        <taxon>lamiids</taxon>
        <taxon>Solanales</taxon>
        <taxon>Solanaceae</taxon>
        <taxon>Solanoideae</taxon>
        <taxon>Solaneae</taxon>
        <taxon>Solanum</taxon>
    </lineage>
</organism>